<feature type="region of interest" description="Disordered" evidence="1">
    <location>
        <begin position="70"/>
        <end position="89"/>
    </location>
</feature>
<accession>A0A2G8K9H2</accession>
<reference evidence="2 3" key="1">
    <citation type="journal article" date="2017" name="PLoS Biol.">
        <title>The sea cucumber genome provides insights into morphological evolution and visceral regeneration.</title>
        <authorList>
            <person name="Zhang X."/>
            <person name="Sun L."/>
            <person name="Yuan J."/>
            <person name="Sun Y."/>
            <person name="Gao Y."/>
            <person name="Zhang L."/>
            <person name="Li S."/>
            <person name="Dai H."/>
            <person name="Hamel J.F."/>
            <person name="Liu C."/>
            <person name="Yu Y."/>
            <person name="Liu S."/>
            <person name="Lin W."/>
            <person name="Guo K."/>
            <person name="Jin S."/>
            <person name="Xu P."/>
            <person name="Storey K.B."/>
            <person name="Huan P."/>
            <person name="Zhang T."/>
            <person name="Zhou Y."/>
            <person name="Zhang J."/>
            <person name="Lin C."/>
            <person name="Li X."/>
            <person name="Xing L."/>
            <person name="Huo D."/>
            <person name="Sun M."/>
            <person name="Wang L."/>
            <person name="Mercier A."/>
            <person name="Li F."/>
            <person name="Yang H."/>
            <person name="Xiang J."/>
        </authorList>
    </citation>
    <scope>NUCLEOTIDE SEQUENCE [LARGE SCALE GENOMIC DNA]</scope>
    <source>
        <strain evidence="2">Shaxun</strain>
        <tissue evidence="2">Muscle</tissue>
    </source>
</reference>
<gene>
    <name evidence="2" type="ORF">BSL78_18496</name>
</gene>
<dbReference type="GO" id="GO:0000801">
    <property type="term" value="C:central element"/>
    <property type="evidence" value="ECO:0007669"/>
    <property type="project" value="InterPro"/>
</dbReference>
<dbReference type="OrthoDB" id="6142414at2759"/>
<protein>
    <submittedName>
        <fullName evidence="2">Uncharacterized protein</fullName>
    </submittedName>
</protein>
<evidence type="ECO:0000256" key="1">
    <source>
        <dbReference type="SAM" id="MobiDB-lite"/>
    </source>
</evidence>
<dbReference type="GO" id="GO:0007130">
    <property type="term" value="P:synaptonemal complex assembly"/>
    <property type="evidence" value="ECO:0007669"/>
    <property type="project" value="InterPro"/>
</dbReference>
<dbReference type="PANTHER" id="PTHR28398:SF1">
    <property type="entry name" value="SYNAPTONEMAL COMPLEX CENTRAL ELEMENT PROTEIN 2"/>
    <property type="match status" value="1"/>
</dbReference>
<keyword evidence="3" id="KW-1185">Reference proteome</keyword>
<organism evidence="2 3">
    <name type="scientific">Stichopus japonicus</name>
    <name type="common">Sea cucumber</name>
    <dbReference type="NCBI Taxonomy" id="307972"/>
    <lineage>
        <taxon>Eukaryota</taxon>
        <taxon>Metazoa</taxon>
        <taxon>Echinodermata</taxon>
        <taxon>Eleutherozoa</taxon>
        <taxon>Echinozoa</taxon>
        <taxon>Holothuroidea</taxon>
        <taxon>Aspidochirotacea</taxon>
        <taxon>Aspidochirotida</taxon>
        <taxon>Stichopodidae</taxon>
        <taxon>Apostichopus</taxon>
    </lineage>
</organism>
<dbReference type="InterPro" id="IPR034609">
    <property type="entry name" value="Syce2"/>
</dbReference>
<name>A0A2G8K9H2_STIJA</name>
<evidence type="ECO:0000313" key="2">
    <source>
        <dbReference type="EMBL" id="PIK44637.1"/>
    </source>
</evidence>
<dbReference type="Proteomes" id="UP000230750">
    <property type="component" value="Unassembled WGS sequence"/>
</dbReference>
<feature type="compositionally biased region" description="Basic and acidic residues" evidence="1">
    <location>
        <begin position="8"/>
        <end position="29"/>
    </location>
</feature>
<evidence type="ECO:0000313" key="3">
    <source>
        <dbReference type="Proteomes" id="UP000230750"/>
    </source>
</evidence>
<dbReference type="PANTHER" id="PTHR28398">
    <property type="entry name" value="SYNAPTONEMAL COMPLEX CENTRAL ELEMENT PROTEIN 2"/>
    <property type="match status" value="1"/>
</dbReference>
<dbReference type="STRING" id="307972.A0A2G8K9H2"/>
<feature type="region of interest" description="Disordered" evidence="1">
    <location>
        <begin position="1"/>
        <end position="63"/>
    </location>
</feature>
<sequence>MELSSEQSQHKHEKDVLLIEQEEPSKENVDDISQIESAHRESQAVGLTEDPPGACPDVNPITNETGVKANVNVTQSQSASTSSSSSREMLNEQAQMLIDEVNAKRKRDTALLGEYKKALEIQASNAYSMVEQNVFVLYERNGKQLQDKLQELFATLDRIAKLELELDQFRVSLGALYKEIH</sequence>
<proteinExistence type="predicted"/>
<feature type="compositionally biased region" description="Low complexity" evidence="1">
    <location>
        <begin position="74"/>
        <end position="86"/>
    </location>
</feature>
<dbReference type="AlphaFoldDB" id="A0A2G8K9H2"/>
<dbReference type="EMBL" id="MRZV01000764">
    <property type="protein sequence ID" value="PIK44637.1"/>
    <property type="molecule type" value="Genomic_DNA"/>
</dbReference>
<comment type="caution">
    <text evidence="2">The sequence shown here is derived from an EMBL/GenBank/DDBJ whole genome shotgun (WGS) entry which is preliminary data.</text>
</comment>